<evidence type="ECO:0000313" key="3">
    <source>
        <dbReference type="EMBL" id="CAK8684350.1"/>
    </source>
</evidence>
<gene>
    <name evidence="3" type="ORF">CVLEPA_LOCUS15337</name>
</gene>
<name>A0ABP0FXN2_CLALP</name>
<sequence>MDGVVVVFVLFTSFLLLVRGHSDRLRCIEGGQITPSSLPDIQFQERTCPDKQQCIKGTAVVDPKSPHLNNDNVTLLAATCVDAKTCIANRECSDVVGEVIEAFGRQTLLKAELLSIRSCDYVCCKTNNCNQETIAEIRKRNASATISVHSYLTMFCLIFLTFFMGLFETC</sequence>
<keyword evidence="2" id="KW-0732">Signal</keyword>
<keyword evidence="1" id="KW-0812">Transmembrane</keyword>
<accession>A0ABP0FXN2</accession>
<organism evidence="3 4">
    <name type="scientific">Clavelina lepadiformis</name>
    <name type="common">Light-bulb sea squirt</name>
    <name type="synonym">Ascidia lepadiformis</name>
    <dbReference type="NCBI Taxonomy" id="159417"/>
    <lineage>
        <taxon>Eukaryota</taxon>
        <taxon>Metazoa</taxon>
        <taxon>Chordata</taxon>
        <taxon>Tunicata</taxon>
        <taxon>Ascidiacea</taxon>
        <taxon>Aplousobranchia</taxon>
        <taxon>Clavelinidae</taxon>
        <taxon>Clavelina</taxon>
    </lineage>
</organism>
<feature type="signal peptide" evidence="2">
    <location>
        <begin position="1"/>
        <end position="20"/>
    </location>
</feature>
<comment type="caution">
    <text evidence="3">The sequence shown here is derived from an EMBL/GenBank/DDBJ whole genome shotgun (WGS) entry which is preliminary data.</text>
</comment>
<evidence type="ECO:0000256" key="1">
    <source>
        <dbReference type="SAM" id="Phobius"/>
    </source>
</evidence>
<protein>
    <submittedName>
        <fullName evidence="3">Uncharacterized protein</fullName>
    </submittedName>
</protein>
<feature type="transmembrane region" description="Helical" evidence="1">
    <location>
        <begin position="148"/>
        <end position="167"/>
    </location>
</feature>
<reference evidence="3 4" key="1">
    <citation type="submission" date="2024-02" db="EMBL/GenBank/DDBJ databases">
        <authorList>
            <person name="Daric V."/>
            <person name="Darras S."/>
        </authorList>
    </citation>
    <scope>NUCLEOTIDE SEQUENCE [LARGE SCALE GENOMIC DNA]</scope>
</reference>
<evidence type="ECO:0000313" key="4">
    <source>
        <dbReference type="Proteomes" id="UP001642483"/>
    </source>
</evidence>
<keyword evidence="1" id="KW-1133">Transmembrane helix</keyword>
<dbReference type="Proteomes" id="UP001642483">
    <property type="component" value="Unassembled WGS sequence"/>
</dbReference>
<keyword evidence="1" id="KW-0472">Membrane</keyword>
<feature type="chain" id="PRO_5046414074" evidence="2">
    <location>
        <begin position="21"/>
        <end position="170"/>
    </location>
</feature>
<dbReference type="EMBL" id="CAWYQH010000097">
    <property type="protein sequence ID" value="CAK8684350.1"/>
    <property type="molecule type" value="Genomic_DNA"/>
</dbReference>
<proteinExistence type="predicted"/>
<evidence type="ECO:0000256" key="2">
    <source>
        <dbReference type="SAM" id="SignalP"/>
    </source>
</evidence>
<keyword evidence="4" id="KW-1185">Reference proteome</keyword>